<keyword evidence="2" id="KW-1133">Transmembrane helix</keyword>
<dbReference type="EMBL" id="HG529494">
    <property type="protein sequence ID" value="CDI50968.1"/>
    <property type="molecule type" value="Genomic_DNA"/>
</dbReference>
<evidence type="ECO:0000256" key="2">
    <source>
        <dbReference type="SAM" id="Phobius"/>
    </source>
</evidence>
<evidence type="ECO:0000313" key="3">
    <source>
        <dbReference type="EMBL" id="CDI50968.1"/>
    </source>
</evidence>
<name>A0A077QX42_9BASI</name>
<proteinExistence type="predicted"/>
<reference evidence="3" key="1">
    <citation type="journal article" date="2014" name="Genome Biol. Evol.">
        <title>Gene Loss Rather Than Gene Gain Is Associated with a Host Jump from Monocots to Dicots in the Smut Fungus Melanopsichium pennsylvanicum.</title>
        <authorList>
            <person name="Sharma R."/>
            <person name="Mishra B."/>
            <person name="Runge F."/>
            <person name="Thines M."/>
        </authorList>
    </citation>
    <scope>NUCLEOTIDE SEQUENCE</scope>
    <source>
        <strain evidence="3">4</strain>
    </source>
</reference>
<sequence>MPSSSARQRNKRALSSTGGVSRPSASKSKKGGAGDSSKLQSLLYILVATTVLLIAYQFARFYYRGNAALSPLSAWTKTKYNAHGSSSVGAPVSGGDGRTRFNRLAPEGAVPGAPALVPGQESQDSLDELRKRLGSEGDLQAQFDDDGNLDLATVQRMLDILYKPARDGAKGAARAAGKVLEAVTEDDVDADAADAVEVADESGP</sequence>
<keyword evidence="2" id="KW-0472">Membrane</keyword>
<feature type="region of interest" description="Disordered" evidence="1">
    <location>
        <begin position="1"/>
        <end position="36"/>
    </location>
</feature>
<evidence type="ECO:0000256" key="1">
    <source>
        <dbReference type="SAM" id="MobiDB-lite"/>
    </source>
</evidence>
<feature type="compositionally biased region" description="Polar residues" evidence="1">
    <location>
        <begin position="1"/>
        <end position="19"/>
    </location>
</feature>
<accession>A0A077QX42</accession>
<keyword evidence="2" id="KW-0812">Transmembrane</keyword>
<organism evidence="3">
    <name type="scientific">Melanopsichium pennsylvanicum 4</name>
    <dbReference type="NCBI Taxonomy" id="1398559"/>
    <lineage>
        <taxon>Eukaryota</taxon>
        <taxon>Fungi</taxon>
        <taxon>Dikarya</taxon>
        <taxon>Basidiomycota</taxon>
        <taxon>Ustilaginomycotina</taxon>
        <taxon>Ustilaginomycetes</taxon>
        <taxon>Ustilaginales</taxon>
        <taxon>Ustilaginaceae</taxon>
        <taxon>Melanopsichium</taxon>
    </lineage>
</organism>
<feature type="transmembrane region" description="Helical" evidence="2">
    <location>
        <begin position="42"/>
        <end position="63"/>
    </location>
</feature>
<dbReference type="AlphaFoldDB" id="A0A077QX42"/>
<protein>
    <submittedName>
        <fullName evidence="3">Uncharacterized protein</fullName>
    </submittedName>
</protein>